<dbReference type="EMBL" id="MU621014">
    <property type="protein sequence ID" value="KAI8574984.1"/>
    <property type="molecule type" value="Genomic_DNA"/>
</dbReference>
<dbReference type="RefSeq" id="XP_051439990.1">
    <property type="nucleotide sequence ID" value="XM_051592710.1"/>
</dbReference>
<reference evidence="1" key="1">
    <citation type="submission" date="2021-06" db="EMBL/GenBank/DDBJ databases">
        <authorList>
            <consortium name="DOE Joint Genome Institute"/>
            <person name="Mondo S.J."/>
            <person name="Amses K.R."/>
            <person name="Simmons D.R."/>
            <person name="Longcore J.E."/>
            <person name="Seto K."/>
            <person name="Alves G.H."/>
            <person name="Bonds A.E."/>
            <person name="Quandt C.A."/>
            <person name="Davis W.J."/>
            <person name="Chang Y."/>
            <person name="Letcher P.M."/>
            <person name="Powell M.J."/>
            <person name="Kuo A."/>
            <person name="Labutti K."/>
            <person name="Pangilinan J."/>
            <person name="Andreopoulos W."/>
            <person name="Tritt A."/>
            <person name="Riley R."/>
            <person name="Hundley H."/>
            <person name="Johnson J."/>
            <person name="Lipzen A."/>
            <person name="Barry K."/>
            <person name="Berbee M.L."/>
            <person name="Buchler N.E."/>
            <person name="Grigoriev I.V."/>
            <person name="Spatafora J.W."/>
            <person name="Stajich J.E."/>
            <person name="James T.Y."/>
        </authorList>
    </citation>
    <scope>NUCLEOTIDE SEQUENCE</scope>
    <source>
        <strain evidence="1">AG</strain>
    </source>
</reference>
<comment type="caution">
    <text evidence="1">The sequence shown here is derived from an EMBL/GenBank/DDBJ whole genome shotgun (WGS) entry which is preliminary data.</text>
</comment>
<dbReference type="AlphaFoldDB" id="A0AAD5E137"/>
<protein>
    <submittedName>
        <fullName evidence="1">Uncharacterized protein</fullName>
    </submittedName>
</protein>
<accession>A0AAD5E137</accession>
<evidence type="ECO:0000313" key="1">
    <source>
        <dbReference type="EMBL" id="KAI8574984.1"/>
    </source>
</evidence>
<organism evidence="1 2">
    <name type="scientific">Umbelopsis ramanniana AG</name>
    <dbReference type="NCBI Taxonomy" id="1314678"/>
    <lineage>
        <taxon>Eukaryota</taxon>
        <taxon>Fungi</taxon>
        <taxon>Fungi incertae sedis</taxon>
        <taxon>Mucoromycota</taxon>
        <taxon>Mucoromycotina</taxon>
        <taxon>Umbelopsidomycetes</taxon>
        <taxon>Umbelopsidales</taxon>
        <taxon>Umbelopsidaceae</taxon>
        <taxon>Umbelopsis</taxon>
    </lineage>
</organism>
<dbReference type="GeneID" id="75918052"/>
<evidence type="ECO:0000313" key="2">
    <source>
        <dbReference type="Proteomes" id="UP001206595"/>
    </source>
</evidence>
<dbReference type="Proteomes" id="UP001206595">
    <property type="component" value="Unassembled WGS sequence"/>
</dbReference>
<proteinExistence type="predicted"/>
<sequence>MVFCTGISQPLQSFKMFVFLYDKSPPIIAILKTGTAFVMQGWSIGIVRKTGCQ</sequence>
<reference evidence="1" key="2">
    <citation type="journal article" date="2022" name="Proc. Natl. Acad. Sci. U.S.A.">
        <title>Diploid-dominant life cycles characterize the early evolution of Fungi.</title>
        <authorList>
            <person name="Amses K.R."/>
            <person name="Simmons D.R."/>
            <person name="Longcore J.E."/>
            <person name="Mondo S.J."/>
            <person name="Seto K."/>
            <person name="Jeronimo G.H."/>
            <person name="Bonds A.E."/>
            <person name="Quandt C.A."/>
            <person name="Davis W.J."/>
            <person name="Chang Y."/>
            <person name="Federici B.A."/>
            <person name="Kuo A."/>
            <person name="LaButti K."/>
            <person name="Pangilinan J."/>
            <person name="Andreopoulos W."/>
            <person name="Tritt A."/>
            <person name="Riley R."/>
            <person name="Hundley H."/>
            <person name="Johnson J."/>
            <person name="Lipzen A."/>
            <person name="Barry K."/>
            <person name="Lang B.F."/>
            <person name="Cuomo C.A."/>
            <person name="Buchler N.E."/>
            <person name="Grigoriev I.V."/>
            <person name="Spatafora J.W."/>
            <person name="Stajich J.E."/>
            <person name="James T.Y."/>
        </authorList>
    </citation>
    <scope>NUCLEOTIDE SEQUENCE</scope>
    <source>
        <strain evidence="1">AG</strain>
    </source>
</reference>
<gene>
    <name evidence="1" type="ORF">K450DRAFT_263838</name>
</gene>
<keyword evidence="2" id="KW-1185">Reference proteome</keyword>
<name>A0AAD5E137_UMBRA</name>